<comment type="similarity">
    <text evidence="7">Belongs to the methyl-accepting chemotaxis (MCP) protein family.</text>
</comment>
<keyword evidence="4 10" id="KW-0812">Transmembrane</keyword>
<feature type="transmembrane region" description="Helical" evidence="10">
    <location>
        <begin position="189"/>
        <end position="209"/>
    </location>
</feature>
<dbReference type="InterPro" id="IPR004089">
    <property type="entry name" value="MCPsignal_dom"/>
</dbReference>
<evidence type="ECO:0000256" key="9">
    <source>
        <dbReference type="SAM" id="MobiDB-lite"/>
    </source>
</evidence>
<evidence type="ECO:0000313" key="13">
    <source>
        <dbReference type="EMBL" id="MDX5985924.1"/>
    </source>
</evidence>
<dbReference type="Pfam" id="PF00015">
    <property type="entry name" value="MCPsignal"/>
    <property type="match status" value="1"/>
</dbReference>
<feature type="domain" description="HAMP" evidence="12">
    <location>
        <begin position="210"/>
        <end position="263"/>
    </location>
</feature>
<keyword evidence="6 10" id="KW-0472">Membrane</keyword>
<dbReference type="RefSeq" id="WP_010407118.1">
    <property type="nucleotide sequence ID" value="NZ_JAWXXV010000001.1"/>
</dbReference>
<dbReference type="PROSITE" id="PS50111">
    <property type="entry name" value="CHEMOTAXIS_TRANSDUC_2"/>
    <property type="match status" value="1"/>
</dbReference>
<sequence>MRLNIGRRLNLLTLAALCAMTLGLGVALLRLGDVMLHDVATQTRATLETAYGVVEQYQAQEADGRLTREQAQAGALSTLRKMRYNGKEYFWVNDLLPRMIMHPVKPELEGKDLRQTTDPDGRFPFVEFVKAAERNPDGDFVAYRWPKPGSEAPQPKISFVKKFAPWGWVIGTGAYQTDAWAAIWGEASLLVGLALLGILAMAALGWLLARSITRPLNALTARMGALQAGDTATDIPGLARSDELGDMARALGTFRDVAVAKAAADRAKAAEDIAQHAVVDTLSRHLKAMSDGDLTAQIREEFPDNYQELKQNYNGAVGDLRELMASVTDACHGIRTGSNEIALAADDLARRSEGNAASLEKASASLTQMEGVLVQTARSAGQTVDQTEQAVSNVVAGRNTAEHAVSAMSRVLDGAKGIDSVIEGLDKIAFQTRVLAMNAAVEAGRAGDAGRGFAVVADLVSALAMRSEEEAKRARGQLTATQEDISTAVGAVQNVDGALSNISGSVEQVLSLVSRMAAENRTQATTIKEIAGAVNDIDRATQQNAAMVEQTSAAARNLATEVDGLDRNASRFKTRDTDGARVGAKVRDHRGDAGGSSARRPKAIASGGFQVH</sequence>
<reference evidence="13 14" key="1">
    <citation type="submission" date="2023-11" db="EMBL/GenBank/DDBJ databases">
        <title>MicrobeMod: A computational toolkit for identifying prokaryotic methylation and restriction-modification with nanopore sequencing.</title>
        <authorList>
            <person name="Crits-Christoph A."/>
            <person name="Kang S.C."/>
            <person name="Lee H."/>
            <person name="Ostrov N."/>
        </authorList>
    </citation>
    <scope>NUCLEOTIDE SEQUENCE [LARGE SCALE GENOMIC DNA]</scope>
    <source>
        <strain evidence="13 14">ATCC 14820</strain>
    </source>
</reference>
<feature type="domain" description="Methyl-accepting transducer" evidence="11">
    <location>
        <begin position="330"/>
        <end position="559"/>
    </location>
</feature>
<dbReference type="SUPFAM" id="SSF58104">
    <property type="entry name" value="Methyl-accepting chemotaxis protein (MCP) signaling domain"/>
    <property type="match status" value="1"/>
</dbReference>
<comment type="caution">
    <text evidence="13">The sequence shown here is derived from an EMBL/GenBank/DDBJ whole genome shotgun (WGS) entry which is preliminary data.</text>
</comment>
<keyword evidence="3" id="KW-0145">Chemotaxis</keyword>
<evidence type="ECO:0000259" key="12">
    <source>
        <dbReference type="PROSITE" id="PS50885"/>
    </source>
</evidence>
<dbReference type="SMART" id="SM01049">
    <property type="entry name" value="Cache_2"/>
    <property type="match status" value="1"/>
</dbReference>
<evidence type="ECO:0000256" key="2">
    <source>
        <dbReference type="ARBA" id="ARBA00022475"/>
    </source>
</evidence>
<dbReference type="PANTHER" id="PTHR43531">
    <property type="entry name" value="PROTEIN ICFG"/>
    <property type="match status" value="1"/>
</dbReference>
<evidence type="ECO:0000256" key="8">
    <source>
        <dbReference type="PROSITE-ProRule" id="PRU00284"/>
    </source>
</evidence>
<keyword evidence="5 10" id="KW-1133">Transmembrane helix</keyword>
<dbReference type="Pfam" id="PF00672">
    <property type="entry name" value="HAMP"/>
    <property type="match status" value="1"/>
</dbReference>
<organism evidence="13 14">
    <name type="scientific">Sphingomonas echinoides</name>
    <dbReference type="NCBI Taxonomy" id="59803"/>
    <lineage>
        <taxon>Bacteria</taxon>
        <taxon>Pseudomonadati</taxon>
        <taxon>Pseudomonadota</taxon>
        <taxon>Alphaproteobacteria</taxon>
        <taxon>Sphingomonadales</taxon>
        <taxon>Sphingomonadaceae</taxon>
        <taxon>Sphingomonas</taxon>
    </lineage>
</organism>
<dbReference type="Gene3D" id="6.10.340.10">
    <property type="match status" value="1"/>
</dbReference>
<dbReference type="EMBL" id="JAWXXV010000001">
    <property type="protein sequence ID" value="MDX5985924.1"/>
    <property type="molecule type" value="Genomic_DNA"/>
</dbReference>
<evidence type="ECO:0000256" key="3">
    <source>
        <dbReference type="ARBA" id="ARBA00022500"/>
    </source>
</evidence>
<evidence type="ECO:0000256" key="10">
    <source>
        <dbReference type="SAM" id="Phobius"/>
    </source>
</evidence>
<evidence type="ECO:0000313" key="14">
    <source>
        <dbReference type="Proteomes" id="UP001279660"/>
    </source>
</evidence>
<dbReference type="CDD" id="cd06225">
    <property type="entry name" value="HAMP"/>
    <property type="match status" value="1"/>
</dbReference>
<keyword evidence="8" id="KW-0807">Transducer</keyword>
<dbReference type="InterPro" id="IPR003660">
    <property type="entry name" value="HAMP_dom"/>
</dbReference>
<dbReference type="SMART" id="SM00283">
    <property type="entry name" value="MA"/>
    <property type="match status" value="1"/>
</dbReference>
<dbReference type="Pfam" id="PF17200">
    <property type="entry name" value="sCache_2"/>
    <property type="match status" value="1"/>
</dbReference>
<dbReference type="SUPFAM" id="SSF158472">
    <property type="entry name" value="HAMP domain-like"/>
    <property type="match status" value="1"/>
</dbReference>
<feature type="domain" description="HAMP" evidence="12">
    <location>
        <begin position="279"/>
        <end position="325"/>
    </location>
</feature>
<keyword evidence="14" id="KW-1185">Reference proteome</keyword>
<dbReference type="PANTHER" id="PTHR43531:SF11">
    <property type="entry name" value="METHYL-ACCEPTING CHEMOTAXIS PROTEIN 3"/>
    <property type="match status" value="1"/>
</dbReference>
<accession>A0ABU4PPQ2</accession>
<feature type="region of interest" description="Disordered" evidence="9">
    <location>
        <begin position="569"/>
        <end position="612"/>
    </location>
</feature>
<evidence type="ECO:0000256" key="4">
    <source>
        <dbReference type="ARBA" id="ARBA00022692"/>
    </source>
</evidence>
<dbReference type="SMART" id="SM00304">
    <property type="entry name" value="HAMP"/>
    <property type="match status" value="2"/>
</dbReference>
<evidence type="ECO:0000256" key="5">
    <source>
        <dbReference type="ARBA" id="ARBA00022989"/>
    </source>
</evidence>
<evidence type="ECO:0000256" key="7">
    <source>
        <dbReference type="ARBA" id="ARBA00029447"/>
    </source>
</evidence>
<protein>
    <submittedName>
        <fullName evidence="13">Cache domain-containing protein</fullName>
    </submittedName>
</protein>
<name>A0ABU4PPQ2_9SPHN</name>
<dbReference type="Gene3D" id="3.30.450.20">
    <property type="entry name" value="PAS domain"/>
    <property type="match status" value="1"/>
</dbReference>
<gene>
    <name evidence="13" type="ORF">SIL82_16840</name>
</gene>
<dbReference type="PROSITE" id="PS50885">
    <property type="entry name" value="HAMP"/>
    <property type="match status" value="2"/>
</dbReference>
<dbReference type="Gene3D" id="1.10.287.950">
    <property type="entry name" value="Methyl-accepting chemotaxis protein"/>
    <property type="match status" value="1"/>
</dbReference>
<dbReference type="InterPro" id="IPR033480">
    <property type="entry name" value="sCache_2"/>
</dbReference>
<evidence type="ECO:0000256" key="1">
    <source>
        <dbReference type="ARBA" id="ARBA00004651"/>
    </source>
</evidence>
<evidence type="ECO:0000256" key="6">
    <source>
        <dbReference type="ARBA" id="ARBA00023136"/>
    </source>
</evidence>
<proteinExistence type="inferred from homology"/>
<dbReference type="Proteomes" id="UP001279660">
    <property type="component" value="Unassembled WGS sequence"/>
</dbReference>
<feature type="compositionally biased region" description="Basic and acidic residues" evidence="9">
    <location>
        <begin position="569"/>
        <end position="592"/>
    </location>
</feature>
<evidence type="ECO:0000259" key="11">
    <source>
        <dbReference type="PROSITE" id="PS50111"/>
    </source>
</evidence>
<keyword evidence="2" id="KW-1003">Cell membrane</keyword>
<dbReference type="InterPro" id="IPR051310">
    <property type="entry name" value="MCP_chemotaxis"/>
</dbReference>
<comment type="subcellular location">
    <subcellularLocation>
        <location evidence="1">Cell membrane</location>
        <topology evidence="1">Multi-pass membrane protein</topology>
    </subcellularLocation>
</comment>